<sequence length="754" mass="80573">MSRHRAVRNLDLEEELADGSYDEYDALDADALEAALFEVVETIGAPEECGISDREMREALWDAYFDPAEAINWLLQEKERKEAQARKQAGMSSSNTALPAGDNAAQSTPSKPLSKLQQKVLANKAKRAEAAASGSPVLKPAAPAKPAPQAAQAAQAASAAPQAPKKPVAMQHAPVLSERAEKVAKAAALFPPPGEQVSLFRVPSAFTAKLSCISQPSVSLDDWRFAGHDNENAAPFVPDAEIEQLRHAFSALSPDDQKERNRQQNAKKAQKAPPKAAEKPKAAADTLSAGVARMEIKPTPAKKLIPVDEILAQARSKQDKEQPISLVVVGHVDAGKSTLMGRMLLEFGQMSAREHQANERASQKIGKGSFAYAWALDSSAEERERGVTIDVAQDSFRTETRTFHLLDAPGHRDFVPNMISGASQADAAVLVVDSSTGEFEAGFCDRGQTREHVMLLRALGVQQLIVAVNKMDMVSYAKERFDEIVDQLKPFLAHTGFAEKSVRYVPCAAGAGENLLAITEPALSEWYDGPTLAGALDLLSSPERQFTGPLRLPVTNVFKGTTASVSSGLGVSGRILSGIVQVGEAVIPVPGDTQGVVKAIECDGDVVPWAVAGASVTLYLAGLEDNQVSVGDMLCSPSAPVALCSSALVQVLVFQPTYPLVTGTAVEAFHHSADIPSQLTELVSLLDKGTGEEIKKRPRVLPPNSTALVRVAFGNGTRKGYPIETFRTNKEMSRLLFRMNGESVAAGIAVEVFP</sequence>
<proteinExistence type="inferred from homology"/>
<dbReference type="SUPFAM" id="SSF52540">
    <property type="entry name" value="P-loop containing nucleoside triphosphate hydrolases"/>
    <property type="match status" value="1"/>
</dbReference>
<dbReference type="InterPro" id="IPR027417">
    <property type="entry name" value="P-loop_NTPase"/>
</dbReference>
<dbReference type="GO" id="GO:0005829">
    <property type="term" value="C:cytosol"/>
    <property type="evidence" value="ECO:0007669"/>
    <property type="project" value="GOC"/>
</dbReference>
<evidence type="ECO:0000256" key="8">
    <source>
        <dbReference type="ARBA" id="ARBA00023134"/>
    </source>
</evidence>
<comment type="similarity">
    <text evidence="2">Belongs to the TRAFAC class translation factor GTPase superfamily. Classic translation factor GTPase family. EF-Tu/EF-1A subfamily.</text>
</comment>
<dbReference type="Gene3D" id="2.40.30.10">
    <property type="entry name" value="Translation factors"/>
    <property type="match status" value="2"/>
</dbReference>
<keyword evidence="5" id="KW-0378">Hydrolase</keyword>
<comment type="catalytic activity">
    <reaction evidence="9">
        <text>GTP + H2O = GDP + phosphate + H(+)</text>
        <dbReference type="Rhea" id="RHEA:19669"/>
        <dbReference type="ChEBI" id="CHEBI:15377"/>
        <dbReference type="ChEBI" id="CHEBI:15378"/>
        <dbReference type="ChEBI" id="CHEBI:37565"/>
        <dbReference type="ChEBI" id="CHEBI:43474"/>
        <dbReference type="ChEBI" id="CHEBI:58189"/>
    </reaction>
    <physiologicalReaction direction="left-to-right" evidence="9">
        <dbReference type="Rhea" id="RHEA:19670"/>
    </physiologicalReaction>
</comment>
<dbReference type="PROSITE" id="PS00301">
    <property type="entry name" value="G_TR_1"/>
    <property type="match status" value="1"/>
</dbReference>
<evidence type="ECO:0000256" key="9">
    <source>
        <dbReference type="ARBA" id="ARBA00049117"/>
    </source>
</evidence>
<comment type="subcellular location">
    <subcellularLocation>
        <location evidence="1">Cytoplasm</location>
    </subcellularLocation>
</comment>
<dbReference type="GO" id="GO:0003924">
    <property type="term" value="F:GTPase activity"/>
    <property type="evidence" value="ECO:0007669"/>
    <property type="project" value="InterPro"/>
</dbReference>
<dbReference type="InterPro" id="IPR054696">
    <property type="entry name" value="GTP-eEF1A_C"/>
</dbReference>
<dbReference type="GO" id="GO:0002184">
    <property type="term" value="P:cytoplasmic translational termination"/>
    <property type="evidence" value="ECO:0007669"/>
    <property type="project" value="UniProtKB-ARBA"/>
</dbReference>
<organism evidence="14 15">
    <name type="scientific">Malassezia cuniculi</name>
    <dbReference type="NCBI Taxonomy" id="948313"/>
    <lineage>
        <taxon>Eukaryota</taxon>
        <taxon>Fungi</taxon>
        <taxon>Dikarya</taxon>
        <taxon>Basidiomycota</taxon>
        <taxon>Ustilaginomycotina</taxon>
        <taxon>Malasseziomycetes</taxon>
        <taxon>Malasseziales</taxon>
        <taxon>Malasseziaceae</taxon>
        <taxon>Malassezia</taxon>
    </lineage>
</organism>
<feature type="region of interest" description="Disordered" evidence="12">
    <location>
        <begin position="251"/>
        <end position="286"/>
    </location>
</feature>
<evidence type="ECO:0000313" key="14">
    <source>
        <dbReference type="EMBL" id="WFD35221.1"/>
    </source>
</evidence>
<protein>
    <recommendedName>
        <fullName evidence="11">Elongation factor 1 alpha-like protein</fullName>
    </recommendedName>
</protein>
<keyword evidence="7" id="KW-0648">Protein biosynthesis</keyword>
<dbReference type="PANTHER" id="PTHR23115">
    <property type="entry name" value="TRANSLATION FACTOR"/>
    <property type="match status" value="1"/>
</dbReference>
<accession>A0AAF0JBE8</accession>
<dbReference type="Pfam" id="PF08938">
    <property type="entry name" value="HBS1_N"/>
    <property type="match status" value="1"/>
</dbReference>
<dbReference type="GO" id="GO:0005525">
    <property type="term" value="F:GTP binding"/>
    <property type="evidence" value="ECO:0007669"/>
    <property type="project" value="UniProtKB-KW"/>
</dbReference>
<dbReference type="PROSITE" id="PS51722">
    <property type="entry name" value="G_TR_2"/>
    <property type="match status" value="1"/>
</dbReference>
<dbReference type="InterPro" id="IPR015033">
    <property type="entry name" value="HBS1-like_N"/>
</dbReference>
<name>A0AAF0JBE8_9BASI</name>
<evidence type="ECO:0000259" key="13">
    <source>
        <dbReference type="PROSITE" id="PS51722"/>
    </source>
</evidence>
<dbReference type="InterPro" id="IPR050100">
    <property type="entry name" value="TRAFAC_GTPase_members"/>
</dbReference>
<dbReference type="CDD" id="cd04093">
    <property type="entry name" value="HBS1_C_III"/>
    <property type="match status" value="1"/>
</dbReference>
<evidence type="ECO:0000256" key="2">
    <source>
        <dbReference type="ARBA" id="ARBA00007249"/>
    </source>
</evidence>
<reference evidence="14" key="1">
    <citation type="submission" date="2023-03" db="EMBL/GenBank/DDBJ databases">
        <title>Mating type loci evolution in Malassezia.</title>
        <authorList>
            <person name="Coelho M.A."/>
        </authorList>
    </citation>
    <scope>NUCLEOTIDE SEQUENCE</scope>
    <source>
        <strain evidence="14">CBS 11721</strain>
    </source>
</reference>
<keyword evidence="3" id="KW-0963">Cytoplasm</keyword>
<dbReference type="AlphaFoldDB" id="A0AAF0JBE8"/>
<keyword evidence="15" id="KW-1185">Reference proteome</keyword>
<dbReference type="FunFam" id="2.40.30.10:FF:000020">
    <property type="entry name" value="Translation elongation factor EF-1"/>
    <property type="match status" value="1"/>
</dbReference>
<dbReference type="InterPro" id="IPR031157">
    <property type="entry name" value="G_TR_CS"/>
</dbReference>
<dbReference type="SUPFAM" id="SSF50465">
    <property type="entry name" value="EF-Tu/eEF-1alpha/eIF2-gamma C-terminal domain"/>
    <property type="match status" value="1"/>
</dbReference>
<evidence type="ECO:0000313" key="15">
    <source>
        <dbReference type="Proteomes" id="UP001219933"/>
    </source>
</evidence>
<dbReference type="EMBL" id="CP119879">
    <property type="protein sequence ID" value="WFD35221.1"/>
    <property type="molecule type" value="Genomic_DNA"/>
</dbReference>
<dbReference type="FunFam" id="3.40.50.300:FF:000204">
    <property type="entry name" value="Translation elongation factor Tu"/>
    <property type="match status" value="1"/>
</dbReference>
<evidence type="ECO:0000256" key="1">
    <source>
        <dbReference type="ARBA" id="ARBA00004496"/>
    </source>
</evidence>
<dbReference type="SUPFAM" id="SSF50447">
    <property type="entry name" value="Translation proteins"/>
    <property type="match status" value="1"/>
</dbReference>
<evidence type="ECO:0000256" key="4">
    <source>
        <dbReference type="ARBA" id="ARBA00022741"/>
    </source>
</evidence>
<dbReference type="PRINTS" id="PR00315">
    <property type="entry name" value="ELONGATNFCT"/>
</dbReference>
<feature type="compositionally biased region" description="Polar residues" evidence="12">
    <location>
        <begin position="104"/>
        <end position="117"/>
    </location>
</feature>
<gene>
    <name evidence="14" type="ORF">MCUN1_002071</name>
</gene>
<dbReference type="CDD" id="cd16267">
    <property type="entry name" value="HBS1-like_II"/>
    <property type="match status" value="1"/>
</dbReference>
<dbReference type="Proteomes" id="UP001219933">
    <property type="component" value="Chromosome 3"/>
</dbReference>
<keyword evidence="4" id="KW-0547">Nucleotide-binding</keyword>
<dbReference type="Pfam" id="PF22594">
    <property type="entry name" value="GTP-eEF1A_C"/>
    <property type="match status" value="1"/>
</dbReference>
<keyword evidence="8" id="KW-0342">GTP-binding</keyword>
<dbReference type="GO" id="GO:1990533">
    <property type="term" value="C:Dom34-Hbs1 complex"/>
    <property type="evidence" value="ECO:0007669"/>
    <property type="project" value="UniProtKB-ARBA"/>
</dbReference>
<feature type="domain" description="Tr-type G" evidence="13">
    <location>
        <begin position="321"/>
        <end position="543"/>
    </location>
</feature>
<evidence type="ECO:0000256" key="7">
    <source>
        <dbReference type="ARBA" id="ARBA00022917"/>
    </source>
</evidence>
<dbReference type="CDD" id="cd01883">
    <property type="entry name" value="EF1_alpha"/>
    <property type="match status" value="1"/>
</dbReference>
<evidence type="ECO:0000256" key="3">
    <source>
        <dbReference type="ARBA" id="ARBA00022490"/>
    </source>
</evidence>
<dbReference type="Gene3D" id="3.40.50.300">
    <property type="entry name" value="P-loop containing nucleotide triphosphate hydrolases"/>
    <property type="match status" value="1"/>
</dbReference>
<evidence type="ECO:0000256" key="5">
    <source>
        <dbReference type="ARBA" id="ARBA00022801"/>
    </source>
</evidence>
<comment type="subunit">
    <text evidence="10">Component of the Dom34-Hbs1 complex, also named Pelota-HBS1L complex, composed of dom34 and hbs1.</text>
</comment>
<evidence type="ECO:0000256" key="10">
    <source>
        <dbReference type="ARBA" id="ARBA00063537"/>
    </source>
</evidence>
<dbReference type="Pfam" id="PF00009">
    <property type="entry name" value="GTP_EFTU"/>
    <property type="match status" value="1"/>
</dbReference>
<dbReference type="InterPro" id="IPR009000">
    <property type="entry name" value="Transl_B-barrel_sf"/>
</dbReference>
<evidence type="ECO:0000256" key="6">
    <source>
        <dbReference type="ARBA" id="ARBA00022845"/>
    </source>
</evidence>
<dbReference type="InterPro" id="IPR009001">
    <property type="entry name" value="Transl_elong_EF1A/Init_IF2_C"/>
</dbReference>
<feature type="region of interest" description="Disordered" evidence="12">
    <location>
        <begin position="82"/>
        <end position="174"/>
    </location>
</feature>
<keyword evidence="6" id="KW-0810">Translation regulation</keyword>
<dbReference type="InterPro" id="IPR000795">
    <property type="entry name" value="T_Tr_GTP-bd_dom"/>
</dbReference>
<dbReference type="GO" id="GO:0006417">
    <property type="term" value="P:regulation of translation"/>
    <property type="evidence" value="ECO:0007669"/>
    <property type="project" value="UniProtKB-KW"/>
</dbReference>
<evidence type="ECO:0000256" key="12">
    <source>
        <dbReference type="SAM" id="MobiDB-lite"/>
    </source>
</evidence>
<evidence type="ECO:0000256" key="11">
    <source>
        <dbReference type="ARBA" id="ARBA00074866"/>
    </source>
</evidence>
<feature type="compositionally biased region" description="Low complexity" evidence="12">
    <location>
        <begin position="139"/>
        <end position="167"/>
    </location>
</feature>